<protein>
    <submittedName>
        <fullName evidence="7">C1q domain-containing protein</fullName>
    </submittedName>
</protein>
<dbReference type="InterPro" id="IPR008983">
    <property type="entry name" value="Tumour_necrosis_fac-like_dom"/>
</dbReference>
<feature type="region of interest" description="Disordered" evidence="5">
    <location>
        <begin position="122"/>
        <end position="164"/>
    </location>
</feature>
<dbReference type="Gene3D" id="2.60.120.40">
    <property type="match status" value="1"/>
</dbReference>
<proteinExistence type="evidence at transcript level"/>
<keyword evidence="3" id="KW-0732">Signal</keyword>
<sequence length="320" mass="35176">MKVFLEILACTLSIHSIVKLSNGGHEIQQESDKHLLHKMSRNPQLYHIDGDLRLKTTKKPQTLNNSNDYSKHKRDEASKSSKDRVDDKKFREETHTTNYCFGYTGPPGVSGVQGIQGVPGVQGVQGLPGMPGQHGRPGHKGEPGRRGHKGDKGESGTIQLSDESSEANHVRVAFSVTMDEDVLKSTEYRVLHFNVVHTNYGDNYDPSTGVFTTPINGTYLLGINGVSYNSQHILLHLVRNGQRMFSAFDSSGCSGYTLPQPATPSIRCSGSASNTGILSLERGDKVWVELPDGYGLHNALYHNYASFYGFIIYPGIASRK</sequence>
<evidence type="ECO:0000256" key="5">
    <source>
        <dbReference type="SAM" id="MobiDB-lite"/>
    </source>
</evidence>
<dbReference type="SMART" id="SM00110">
    <property type="entry name" value="C1Q"/>
    <property type="match status" value="1"/>
</dbReference>
<evidence type="ECO:0000256" key="3">
    <source>
        <dbReference type="ARBA" id="ARBA00022729"/>
    </source>
</evidence>
<feature type="compositionally biased region" description="Low complexity" evidence="5">
    <location>
        <begin position="122"/>
        <end position="133"/>
    </location>
</feature>
<dbReference type="InterPro" id="IPR008160">
    <property type="entry name" value="Collagen"/>
</dbReference>
<dbReference type="AlphaFoldDB" id="B2Z1X6"/>
<dbReference type="InterPro" id="IPR050392">
    <property type="entry name" value="Collagen/C1q_domain"/>
</dbReference>
<feature type="compositionally biased region" description="Basic and acidic residues" evidence="5">
    <location>
        <begin position="69"/>
        <end position="90"/>
    </location>
</feature>
<comment type="subcellular location">
    <subcellularLocation>
        <location evidence="1">Secreted</location>
    </subcellularLocation>
</comment>
<reference evidence="7" key="1">
    <citation type="journal article" date="2009" name="Mol. Immunol.">
        <title>Evidence for a novel chemotactic C1q domain-containing factor in the leech nerve cord.</title>
        <authorList>
            <person name="Tahtouh M."/>
            <person name="Croq F."/>
            <person name="Vizioli J."/>
            <person name="Sautiere P.E."/>
            <person name="Van Camp C."/>
            <person name="Salzet M."/>
            <person name="Daha M.R."/>
            <person name="Pestel J."/>
            <person name="Lefebvre C."/>
        </authorList>
    </citation>
    <scope>NUCLEOTIDE SEQUENCE</scope>
</reference>
<evidence type="ECO:0000256" key="4">
    <source>
        <dbReference type="ARBA" id="ARBA00023119"/>
    </source>
</evidence>
<dbReference type="PANTHER" id="PTHR15427:SF52">
    <property type="entry name" value="C1Q DOMAIN-CONTAINING PROTEIN"/>
    <property type="match status" value="1"/>
</dbReference>
<evidence type="ECO:0000313" key="7">
    <source>
        <dbReference type="EMBL" id="ACC69183.1"/>
    </source>
</evidence>
<organism evidence="7">
    <name type="scientific">Hirudo medicinalis</name>
    <name type="common">Medicinal leech</name>
    <dbReference type="NCBI Taxonomy" id="6421"/>
    <lineage>
        <taxon>Eukaryota</taxon>
        <taxon>Metazoa</taxon>
        <taxon>Spiralia</taxon>
        <taxon>Lophotrochozoa</taxon>
        <taxon>Annelida</taxon>
        <taxon>Clitellata</taxon>
        <taxon>Hirudinea</taxon>
        <taxon>Hirudinida</taxon>
        <taxon>Hirudiniformes</taxon>
        <taxon>Hirudinidae</taxon>
        <taxon>Hirudo</taxon>
    </lineage>
</organism>
<keyword evidence="4" id="KW-0176">Collagen</keyword>
<feature type="compositionally biased region" description="Basic and acidic residues" evidence="5">
    <location>
        <begin position="139"/>
        <end position="154"/>
    </location>
</feature>
<dbReference type="PANTHER" id="PTHR15427">
    <property type="entry name" value="EMILIN ELASTIN MICROFIBRIL INTERFACE-LOCATED PROTEIN ELASTIN MICROFIBRIL INTERFACER"/>
    <property type="match status" value="1"/>
</dbReference>
<dbReference type="EMBL" id="EU581715">
    <property type="protein sequence ID" value="ACC69183.1"/>
    <property type="molecule type" value="mRNA"/>
</dbReference>
<evidence type="ECO:0000256" key="1">
    <source>
        <dbReference type="ARBA" id="ARBA00004613"/>
    </source>
</evidence>
<accession>B2Z1X6</accession>
<dbReference type="SUPFAM" id="SSF49842">
    <property type="entry name" value="TNF-like"/>
    <property type="match status" value="1"/>
</dbReference>
<evidence type="ECO:0000256" key="2">
    <source>
        <dbReference type="ARBA" id="ARBA00022525"/>
    </source>
</evidence>
<dbReference type="Pfam" id="PF01391">
    <property type="entry name" value="Collagen"/>
    <property type="match status" value="1"/>
</dbReference>
<keyword evidence="2" id="KW-0964">Secreted</keyword>
<feature type="compositionally biased region" description="Polar residues" evidence="5">
    <location>
        <begin position="59"/>
        <end position="68"/>
    </location>
</feature>
<dbReference type="GO" id="GO:0005576">
    <property type="term" value="C:extracellular region"/>
    <property type="evidence" value="ECO:0007669"/>
    <property type="project" value="UniProtKB-SubCell"/>
</dbReference>
<name>B2Z1X6_HIRME</name>
<gene>
    <name evidence="7" type="primary">C1q</name>
</gene>
<evidence type="ECO:0000259" key="6">
    <source>
        <dbReference type="PROSITE" id="PS50871"/>
    </source>
</evidence>
<feature type="region of interest" description="Disordered" evidence="5">
    <location>
        <begin position="51"/>
        <end position="90"/>
    </location>
</feature>
<feature type="domain" description="C1q" evidence="6">
    <location>
        <begin position="167"/>
        <end position="318"/>
    </location>
</feature>
<dbReference type="InterPro" id="IPR001073">
    <property type="entry name" value="C1q_dom"/>
</dbReference>
<dbReference type="Pfam" id="PF00386">
    <property type="entry name" value="C1q"/>
    <property type="match status" value="1"/>
</dbReference>
<dbReference type="PROSITE" id="PS50871">
    <property type="entry name" value="C1Q"/>
    <property type="match status" value="1"/>
</dbReference>